<comment type="caution">
    <text evidence="1">The sequence shown here is derived from an EMBL/GenBank/DDBJ whole genome shotgun (WGS) entry which is preliminary data.</text>
</comment>
<accession>A0AAJ0FIZ3</accession>
<sequence>MSDSSPRSWLLFVVAELGGQHRQLAAAQRLGLDTPLSVVQGAIVVRAALRIVTILSDPSNRIAIQGEVTLAAQAYTQQGLAPTRSEPLPLHRKPWDRAIERLGLVYDDASLDYGMVVVDISDLDRVSYGIVAFMAWRKVITPVAMPWPQDEVVVSYDEIAYEEPPIVEAERPRRPLSAVAYMDKVGYQDSWETKYDADFIQRLEKKPLVHIAALELLVASILEPDRDFDSALLDEPQKIPRFQGIFRRQLLKHSPRLHQSRIASELLRVAFAGQQQLDWVSFDQLSTDVISAAFTSEDLKEAKSISLCIDTVQGTPAQLVEALSHASATLTEYYFHQQPSRQSDEASTQLFIQLSTLQPGLLCNSTKLMLSGSFSASLCRKMWLPTPDSFIPPFSAFPVQHMFVRLPLYHDGNDRDPNRFWPRYHYLADALLLPERFATCFLAFLAAIVKPWIRVSSIEELGFMSCAAPTLADLTIGPDLAGRHRFEISPLPAENLAIPLLPIRAAPRSTAIHAECWPRVRSLVPGSWTLLVSVEKITSNKVVRYAFVRPLVPIGPGLVLGRPEVEVVGSLGGFLRNTAPGVDASVVEQRLADLETWVAGIDEWPRPTTPESSHRWVSVMEEGEARVILAEFLQDAATFGRSILRMAMEERPDRKWYPELLDDTGMMPTSSFVRDGLPRLSKTLTFHEDSREDDPDDSILDLDMFPYRDSRFT</sequence>
<reference evidence="1" key="1">
    <citation type="submission" date="2023-06" db="EMBL/GenBank/DDBJ databases">
        <title>Genome-scale phylogeny and comparative genomics of the fungal order Sordariales.</title>
        <authorList>
            <consortium name="Lawrence Berkeley National Laboratory"/>
            <person name="Hensen N."/>
            <person name="Bonometti L."/>
            <person name="Westerberg I."/>
            <person name="Brannstrom I.O."/>
            <person name="Guillou S."/>
            <person name="Cros-Aarteil S."/>
            <person name="Calhoun S."/>
            <person name="Haridas S."/>
            <person name="Kuo A."/>
            <person name="Mondo S."/>
            <person name="Pangilinan J."/>
            <person name="Riley R."/>
            <person name="Labutti K."/>
            <person name="Andreopoulos B."/>
            <person name="Lipzen A."/>
            <person name="Chen C."/>
            <person name="Yanf M."/>
            <person name="Daum C."/>
            <person name="Ng V."/>
            <person name="Clum A."/>
            <person name="Steindorff A."/>
            <person name="Ohm R."/>
            <person name="Martin F."/>
            <person name="Silar P."/>
            <person name="Natvig D."/>
            <person name="Lalanne C."/>
            <person name="Gautier V."/>
            <person name="Ament-Velasquez S.L."/>
            <person name="Kruys A."/>
            <person name="Hutchinson M.I."/>
            <person name="Powell A.J."/>
            <person name="Barry K."/>
            <person name="Miller A.N."/>
            <person name="Grigoriev I.V."/>
            <person name="Debuchy R."/>
            <person name="Gladieux P."/>
            <person name="Thoren M.H."/>
            <person name="Johannesson H."/>
        </authorList>
    </citation>
    <scope>NUCLEOTIDE SEQUENCE</scope>
    <source>
        <strain evidence="1">8032-3</strain>
    </source>
</reference>
<dbReference type="AlphaFoldDB" id="A0AAJ0FIZ3"/>
<evidence type="ECO:0000313" key="2">
    <source>
        <dbReference type="Proteomes" id="UP001244011"/>
    </source>
</evidence>
<dbReference type="EMBL" id="MU839024">
    <property type="protein sequence ID" value="KAK1763814.1"/>
    <property type="molecule type" value="Genomic_DNA"/>
</dbReference>
<name>A0AAJ0FIZ3_9PEZI</name>
<dbReference type="GeneID" id="85309422"/>
<organism evidence="1 2">
    <name type="scientific">Phialemonium atrogriseum</name>
    <dbReference type="NCBI Taxonomy" id="1093897"/>
    <lineage>
        <taxon>Eukaryota</taxon>
        <taxon>Fungi</taxon>
        <taxon>Dikarya</taxon>
        <taxon>Ascomycota</taxon>
        <taxon>Pezizomycotina</taxon>
        <taxon>Sordariomycetes</taxon>
        <taxon>Sordariomycetidae</taxon>
        <taxon>Cephalothecales</taxon>
        <taxon>Cephalothecaceae</taxon>
        <taxon>Phialemonium</taxon>
    </lineage>
</organism>
<dbReference type="Proteomes" id="UP001244011">
    <property type="component" value="Unassembled WGS sequence"/>
</dbReference>
<protein>
    <submittedName>
        <fullName evidence="1">Uncharacterized protein</fullName>
    </submittedName>
</protein>
<gene>
    <name evidence="1" type="ORF">QBC33DRAFT_518239</name>
</gene>
<keyword evidence="2" id="KW-1185">Reference proteome</keyword>
<proteinExistence type="predicted"/>
<dbReference type="RefSeq" id="XP_060280027.1">
    <property type="nucleotide sequence ID" value="XM_060426235.1"/>
</dbReference>
<evidence type="ECO:0000313" key="1">
    <source>
        <dbReference type="EMBL" id="KAK1763814.1"/>
    </source>
</evidence>